<evidence type="ECO:0000256" key="1">
    <source>
        <dbReference type="ARBA" id="ARBA00022450"/>
    </source>
</evidence>
<feature type="domain" description="Beta-ketoacyl synthase-like N-terminal" evidence="3">
    <location>
        <begin position="264"/>
        <end position="369"/>
    </location>
</feature>
<dbReference type="AlphaFoldDB" id="A0A812PSG5"/>
<keyword evidence="2" id="KW-0597">Phosphoprotein</keyword>
<comment type="caution">
    <text evidence="4">The sequence shown here is derived from an EMBL/GenBank/DDBJ whole genome shotgun (WGS) entry which is preliminary data.</text>
</comment>
<dbReference type="NCBIfam" id="TIGR04556">
    <property type="entry name" value="PKS_assoc"/>
    <property type="match status" value="1"/>
</dbReference>
<name>A0A812PSG5_9DINO</name>
<dbReference type="Pfam" id="PF00109">
    <property type="entry name" value="ketoacyl-synt"/>
    <property type="match status" value="1"/>
</dbReference>
<dbReference type="InterPro" id="IPR050091">
    <property type="entry name" value="PKS_NRPS_Biosynth_Enz"/>
</dbReference>
<dbReference type="GO" id="GO:0004312">
    <property type="term" value="F:fatty acid synthase activity"/>
    <property type="evidence" value="ECO:0007669"/>
    <property type="project" value="TreeGrafter"/>
</dbReference>
<accession>A0A812PSG5</accession>
<dbReference type="PANTHER" id="PTHR43775">
    <property type="entry name" value="FATTY ACID SYNTHASE"/>
    <property type="match status" value="1"/>
</dbReference>
<evidence type="ECO:0000256" key="2">
    <source>
        <dbReference type="ARBA" id="ARBA00022553"/>
    </source>
</evidence>
<dbReference type="GO" id="GO:0006633">
    <property type="term" value="P:fatty acid biosynthetic process"/>
    <property type="evidence" value="ECO:0007669"/>
    <property type="project" value="TreeGrafter"/>
</dbReference>
<keyword evidence="1" id="KW-0596">Phosphopantetheine</keyword>
<organism evidence="4 5">
    <name type="scientific">Symbiodinium necroappetens</name>
    <dbReference type="NCBI Taxonomy" id="1628268"/>
    <lineage>
        <taxon>Eukaryota</taxon>
        <taxon>Sar</taxon>
        <taxon>Alveolata</taxon>
        <taxon>Dinophyceae</taxon>
        <taxon>Suessiales</taxon>
        <taxon>Symbiodiniaceae</taxon>
        <taxon>Symbiodinium</taxon>
    </lineage>
</organism>
<dbReference type="SUPFAM" id="SSF53901">
    <property type="entry name" value="Thiolase-like"/>
    <property type="match status" value="1"/>
</dbReference>
<dbReference type="InterPro" id="IPR016039">
    <property type="entry name" value="Thiolase-like"/>
</dbReference>
<reference evidence="4" key="1">
    <citation type="submission" date="2021-02" db="EMBL/GenBank/DDBJ databases">
        <authorList>
            <person name="Dougan E. K."/>
            <person name="Rhodes N."/>
            <person name="Thang M."/>
            <person name="Chan C."/>
        </authorList>
    </citation>
    <scope>NUCLEOTIDE SEQUENCE</scope>
</reference>
<gene>
    <name evidence="4" type="primary">ppsD</name>
    <name evidence="4" type="ORF">SNEC2469_LOCUS9378</name>
</gene>
<dbReference type="OrthoDB" id="329835at2759"/>
<feature type="non-terminal residue" evidence="4">
    <location>
        <position position="1"/>
    </location>
</feature>
<dbReference type="InterPro" id="IPR014030">
    <property type="entry name" value="Ketoacyl_synth_N"/>
</dbReference>
<dbReference type="PANTHER" id="PTHR43775:SF37">
    <property type="entry name" value="SI:DKEY-61P9.11"/>
    <property type="match status" value="1"/>
</dbReference>
<evidence type="ECO:0000313" key="4">
    <source>
        <dbReference type="EMBL" id="CAE7357471.1"/>
    </source>
</evidence>
<protein>
    <submittedName>
        <fullName evidence="4">PpsD protein</fullName>
    </submittedName>
</protein>
<evidence type="ECO:0000259" key="3">
    <source>
        <dbReference type="Pfam" id="PF00109"/>
    </source>
</evidence>
<dbReference type="Gene3D" id="3.40.47.10">
    <property type="match status" value="1"/>
</dbReference>
<dbReference type="InterPro" id="IPR030834">
    <property type="entry name" value="PKS_assoc_dom"/>
</dbReference>
<evidence type="ECO:0000313" key="5">
    <source>
        <dbReference type="Proteomes" id="UP000601435"/>
    </source>
</evidence>
<dbReference type="Proteomes" id="UP000601435">
    <property type="component" value="Unassembled WGS sequence"/>
</dbReference>
<sequence length="370" mass="41242">MEEEFDVLWPEGDNLRLLGKVAECLAKKMHCLVQCFTSYEVGLRATEMARKRLGWKRFPKELEPSYLGQSAQGKILWLPADDPRREVQSPLESCDRLLSKLASGLYVECQDTLGFLPDGRSDTLMWLPPKSQKEEEANLRQQERLTEEHVRDGQIEGHIDFVQSRKVCALYQVAGSANVVLHSAEGVPVHVALRSGQVLVFRHDLLTFSHEGDKDSFAMLTWIFSTGYAAEVQQLAGIIGKEADVASGVISGPLSPVNPLTGKTVSVMSADCMLAGNGVSPREYWQMLVMGTDGCRHLSPVRWDPEAYFEPDKDIAFGLMAATDKPRKYYSNHGGFVVEEYLLGFDAAFFGFTDEQASMLDPISRNTLEV</sequence>
<dbReference type="EMBL" id="CAJNJA010015176">
    <property type="protein sequence ID" value="CAE7357471.1"/>
    <property type="molecule type" value="Genomic_DNA"/>
</dbReference>
<keyword evidence="5" id="KW-1185">Reference proteome</keyword>
<proteinExistence type="predicted"/>